<feature type="compositionally biased region" description="Basic and acidic residues" evidence="1">
    <location>
        <begin position="135"/>
        <end position="151"/>
    </location>
</feature>
<feature type="region of interest" description="Disordered" evidence="1">
    <location>
        <begin position="112"/>
        <end position="169"/>
    </location>
</feature>
<organism evidence="2 3">
    <name type="scientific">Ricinus communis</name>
    <name type="common">Castor bean</name>
    <dbReference type="NCBI Taxonomy" id="3988"/>
    <lineage>
        <taxon>Eukaryota</taxon>
        <taxon>Viridiplantae</taxon>
        <taxon>Streptophyta</taxon>
        <taxon>Embryophyta</taxon>
        <taxon>Tracheophyta</taxon>
        <taxon>Spermatophyta</taxon>
        <taxon>Magnoliopsida</taxon>
        <taxon>eudicotyledons</taxon>
        <taxon>Gunneridae</taxon>
        <taxon>Pentapetalae</taxon>
        <taxon>rosids</taxon>
        <taxon>fabids</taxon>
        <taxon>Malpighiales</taxon>
        <taxon>Euphorbiaceae</taxon>
        <taxon>Acalyphoideae</taxon>
        <taxon>Acalypheae</taxon>
        <taxon>Ricinus</taxon>
    </lineage>
</organism>
<reference evidence="3" key="1">
    <citation type="journal article" date="2010" name="Nat. Biotechnol.">
        <title>Draft genome sequence of the oilseed species Ricinus communis.</title>
        <authorList>
            <person name="Chan A.P."/>
            <person name="Crabtree J."/>
            <person name="Zhao Q."/>
            <person name="Lorenzi H."/>
            <person name="Orvis J."/>
            <person name="Puiu D."/>
            <person name="Melake-Berhan A."/>
            <person name="Jones K.M."/>
            <person name="Redman J."/>
            <person name="Chen G."/>
            <person name="Cahoon E.B."/>
            <person name="Gedil M."/>
            <person name="Stanke M."/>
            <person name="Haas B.J."/>
            <person name="Wortman J.R."/>
            <person name="Fraser-Liggett C.M."/>
            <person name="Ravel J."/>
            <person name="Rabinowicz P.D."/>
        </authorList>
    </citation>
    <scope>NUCLEOTIDE SEQUENCE [LARGE SCALE GENOMIC DNA]</scope>
    <source>
        <strain evidence="3">cv. Hale</strain>
    </source>
</reference>
<dbReference type="EMBL" id="EQ973845">
    <property type="protein sequence ID" value="EEF42416.1"/>
    <property type="molecule type" value="Genomic_DNA"/>
</dbReference>
<proteinExistence type="predicted"/>
<evidence type="ECO:0000313" key="3">
    <source>
        <dbReference type="Proteomes" id="UP000008311"/>
    </source>
</evidence>
<protein>
    <submittedName>
        <fullName evidence="2">Uncharacterized protein</fullName>
    </submittedName>
</protein>
<dbReference type="AlphaFoldDB" id="B9S1U9"/>
<evidence type="ECO:0000313" key="2">
    <source>
        <dbReference type="EMBL" id="EEF42416.1"/>
    </source>
</evidence>
<keyword evidence="3" id="KW-1185">Reference proteome</keyword>
<feature type="region of interest" description="Disordered" evidence="1">
    <location>
        <begin position="74"/>
        <end position="93"/>
    </location>
</feature>
<gene>
    <name evidence="2" type="ORF">RCOM_1624140</name>
</gene>
<name>B9S1U9_RICCO</name>
<accession>B9S1U9</accession>
<evidence type="ECO:0000256" key="1">
    <source>
        <dbReference type="SAM" id="MobiDB-lite"/>
    </source>
</evidence>
<dbReference type="Proteomes" id="UP000008311">
    <property type="component" value="Unassembled WGS sequence"/>
</dbReference>
<dbReference type="InParanoid" id="B9S1U9"/>
<sequence length="204" mass="22593">MGSLCVLLLQREFPASTAPKEEEIELLLLQDHPERLNLPRGTRNNKRERNLAPHSNFTTSWGYAHLLYSRVQTKRGPGKVHSSSINLRGDFNKRRRKKKDSSFWKCFKGEGSALSDVSTPAPASKEVSRYQATKSVEEPVGRGDDPSKGEAKASLATRESSKRATSMVERKRISVCGNAIVALPKSPAPTFMLATKSQLQLAKS</sequence>